<gene>
    <name evidence="1" type="ORF">LSINAPIS_LOCUS8089</name>
</gene>
<dbReference type="EMBL" id="FZQP02002813">
    <property type="protein sequence ID" value="VVC96631.1"/>
    <property type="molecule type" value="Genomic_DNA"/>
</dbReference>
<accession>A0A5E4QHX5</accession>
<name>A0A5E4QHX5_9NEOP</name>
<organism evidence="1 2">
    <name type="scientific">Leptidea sinapis</name>
    <dbReference type="NCBI Taxonomy" id="189913"/>
    <lineage>
        <taxon>Eukaryota</taxon>
        <taxon>Metazoa</taxon>
        <taxon>Ecdysozoa</taxon>
        <taxon>Arthropoda</taxon>
        <taxon>Hexapoda</taxon>
        <taxon>Insecta</taxon>
        <taxon>Pterygota</taxon>
        <taxon>Neoptera</taxon>
        <taxon>Endopterygota</taxon>
        <taxon>Lepidoptera</taxon>
        <taxon>Glossata</taxon>
        <taxon>Ditrysia</taxon>
        <taxon>Papilionoidea</taxon>
        <taxon>Pieridae</taxon>
        <taxon>Dismorphiinae</taxon>
        <taxon>Leptidea</taxon>
    </lineage>
</organism>
<evidence type="ECO:0000313" key="1">
    <source>
        <dbReference type="EMBL" id="VVC96631.1"/>
    </source>
</evidence>
<reference evidence="1 2" key="1">
    <citation type="submission" date="2017-07" db="EMBL/GenBank/DDBJ databases">
        <authorList>
            <person name="Talla V."/>
            <person name="Backstrom N."/>
        </authorList>
    </citation>
    <scope>NUCLEOTIDE SEQUENCE [LARGE SCALE GENOMIC DNA]</scope>
</reference>
<protein>
    <submittedName>
        <fullName evidence="1">Uncharacterized protein</fullName>
    </submittedName>
</protein>
<sequence length="140" mass="15052">MLRVCMVVQLCCHSRSSHDNLDILEDGHLGQSCYHIVGEQCRVVDHGEVRAGYGCGSGAGAGVVVARPGPVGSPAGISERLRAGEALAGSPLTIHLRLPGEQRRGVREVRRLSCTAQTLRRECENGGQLSVYFRKTSDNK</sequence>
<keyword evidence="2" id="KW-1185">Reference proteome</keyword>
<dbReference type="Proteomes" id="UP000324832">
    <property type="component" value="Unassembled WGS sequence"/>
</dbReference>
<evidence type="ECO:0000313" key="2">
    <source>
        <dbReference type="Proteomes" id="UP000324832"/>
    </source>
</evidence>
<proteinExistence type="predicted"/>
<dbReference type="AlphaFoldDB" id="A0A5E4QHX5"/>